<name>A0A2A6RHF4_9CHLR</name>
<feature type="domain" description="Orc1-like AAA ATPase" evidence="1">
    <location>
        <begin position="9"/>
        <end position="159"/>
    </location>
</feature>
<dbReference type="OrthoDB" id="138740at2"/>
<accession>A0A2A6RHF4</accession>
<dbReference type="InterPro" id="IPR041664">
    <property type="entry name" value="AAA_16"/>
</dbReference>
<evidence type="ECO:0000313" key="3">
    <source>
        <dbReference type="Proteomes" id="UP000220527"/>
    </source>
</evidence>
<dbReference type="EMBL" id="NQWI01000074">
    <property type="protein sequence ID" value="PDW02315.1"/>
    <property type="molecule type" value="Genomic_DNA"/>
</dbReference>
<dbReference type="InterPro" id="IPR027417">
    <property type="entry name" value="P-loop_NTPase"/>
</dbReference>
<keyword evidence="3" id="KW-1185">Reference proteome</keyword>
<protein>
    <recommendedName>
        <fullName evidence="1">Orc1-like AAA ATPase domain-containing protein</fullName>
    </recommendedName>
</protein>
<reference evidence="3" key="1">
    <citation type="submission" date="2017-08" db="EMBL/GenBank/DDBJ databases">
        <authorList>
            <person name="Grouzdev D.S."/>
            <person name="Gaisin V.A."/>
            <person name="Rysina M.S."/>
            <person name="Gorlenko V.M."/>
        </authorList>
    </citation>
    <scope>NUCLEOTIDE SEQUENCE [LARGE SCALE GENOMIC DNA]</scope>
    <source>
        <strain evidence="3">Kir15-3F</strain>
    </source>
</reference>
<evidence type="ECO:0000313" key="2">
    <source>
        <dbReference type="EMBL" id="PDW02315.1"/>
    </source>
</evidence>
<dbReference type="SUPFAM" id="SSF52540">
    <property type="entry name" value="P-loop containing nucleoside triphosphate hydrolases"/>
    <property type="match status" value="1"/>
</dbReference>
<proteinExistence type="predicted"/>
<dbReference type="AlphaFoldDB" id="A0A2A6RHF4"/>
<dbReference type="Gene3D" id="3.40.50.300">
    <property type="entry name" value="P-loop containing nucleotide triphosphate hydrolases"/>
    <property type="match status" value="1"/>
</dbReference>
<dbReference type="RefSeq" id="WP_097644840.1">
    <property type="nucleotide sequence ID" value="NZ_NQWI01000074.1"/>
</dbReference>
<organism evidence="2 3">
    <name type="scientific">Candidatus Viridilinea mediisalina</name>
    <dbReference type="NCBI Taxonomy" id="2024553"/>
    <lineage>
        <taxon>Bacteria</taxon>
        <taxon>Bacillati</taxon>
        <taxon>Chloroflexota</taxon>
        <taxon>Chloroflexia</taxon>
        <taxon>Chloroflexales</taxon>
        <taxon>Chloroflexineae</taxon>
        <taxon>Oscillochloridaceae</taxon>
        <taxon>Candidatus Viridilinea</taxon>
    </lineage>
</organism>
<comment type="caution">
    <text evidence="2">The sequence shown here is derived from an EMBL/GenBank/DDBJ whole genome shotgun (WGS) entry which is preliminary data.</text>
</comment>
<dbReference type="Pfam" id="PF13191">
    <property type="entry name" value="AAA_16"/>
    <property type="match status" value="1"/>
</dbReference>
<sequence>MPSTLFVNREQDIATLDGLLNIIDRPSIDRPTDGNYLDKCVVNVYGAPGIGKSALLHKLRHNWQAETRSIFFIDLHEKGFQAETTQQKVRFCQQILTQFPDADEPRVTALQQQLIQIDTQHDERLDTLGEELVALMKQRKEQRIILLLIDACEQASDAFFAWLERRIILPIIHDPQKQQTRALCLMSSQLLLRWRQHNVRRRVTVLSLAPLSAEATTKLIDYTLNGQPADGSDAPFNPEPAISALGQQLYSLTFGHPLATHAALEHLDLQKQPEELNQWIEQHRLGVSREIVQRLRKHATRSLPAFQAQPRSAPQTAAWEGWQILEALSILREFEVNSMRVVLSAYNDTYRDTSQSMLLIYIRELLETRFAIWNSELRAYQVAASIRRIIAHHLAIHNEQLYVNLRTQAKLYYQQQIKTVMNNRHVYLLEYFFQSLSQPETVAISLEDVQQDLAYFLQRYYALRDDTLQQLLRAFAADHELSEIVAQRRWDPALFTKAVQEFQDAA</sequence>
<gene>
    <name evidence="2" type="ORF">CJ255_14610</name>
</gene>
<evidence type="ECO:0000259" key="1">
    <source>
        <dbReference type="Pfam" id="PF13191"/>
    </source>
</evidence>
<dbReference type="Proteomes" id="UP000220527">
    <property type="component" value="Unassembled WGS sequence"/>
</dbReference>